<comment type="caution">
    <text evidence="1">The sequence shown here is derived from an EMBL/GenBank/DDBJ whole genome shotgun (WGS) entry which is preliminary data.</text>
</comment>
<proteinExistence type="predicted"/>
<evidence type="ECO:0000313" key="1">
    <source>
        <dbReference type="EMBL" id="MCD9644414.1"/>
    </source>
</evidence>
<evidence type="ECO:0000313" key="2">
    <source>
        <dbReference type="Proteomes" id="UP000823775"/>
    </source>
</evidence>
<dbReference type="Proteomes" id="UP000823775">
    <property type="component" value="Unassembled WGS sequence"/>
</dbReference>
<name>A0ABS8VC27_DATST</name>
<keyword evidence="2" id="KW-1185">Reference proteome</keyword>
<organism evidence="1 2">
    <name type="scientific">Datura stramonium</name>
    <name type="common">Jimsonweed</name>
    <name type="synonym">Common thornapple</name>
    <dbReference type="NCBI Taxonomy" id="4076"/>
    <lineage>
        <taxon>Eukaryota</taxon>
        <taxon>Viridiplantae</taxon>
        <taxon>Streptophyta</taxon>
        <taxon>Embryophyta</taxon>
        <taxon>Tracheophyta</taxon>
        <taxon>Spermatophyta</taxon>
        <taxon>Magnoliopsida</taxon>
        <taxon>eudicotyledons</taxon>
        <taxon>Gunneridae</taxon>
        <taxon>Pentapetalae</taxon>
        <taxon>asterids</taxon>
        <taxon>lamiids</taxon>
        <taxon>Solanales</taxon>
        <taxon>Solanaceae</taxon>
        <taxon>Solanoideae</taxon>
        <taxon>Datureae</taxon>
        <taxon>Datura</taxon>
    </lineage>
</organism>
<reference evidence="1 2" key="1">
    <citation type="journal article" date="2021" name="BMC Genomics">
        <title>Datura genome reveals duplications of psychoactive alkaloid biosynthetic genes and high mutation rate following tissue culture.</title>
        <authorList>
            <person name="Rajewski A."/>
            <person name="Carter-House D."/>
            <person name="Stajich J."/>
            <person name="Litt A."/>
        </authorList>
    </citation>
    <scope>NUCLEOTIDE SEQUENCE [LARGE SCALE GENOMIC DNA]</scope>
    <source>
        <strain evidence="1">AR-01</strain>
    </source>
</reference>
<sequence length="168" mass="18922">MISCDMKWLALKSWQCSQGPCVPSSEIAGIFSVSHHVSLNGLLLPSALEIITRWAKLVCRAEIGRHLIVIENGKFIVFYWARREVLDPEEEIQEAVWKMLMGWEVPGASGSLMMKRMSFKENDSGFLQCNHVVQTRESLRVGVRAAPIRIASLSGDLRQAYFEAVQSN</sequence>
<accession>A0ABS8VC27</accession>
<gene>
    <name evidence="1" type="ORF">HAX54_032621</name>
</gene>
<dbReference type="EMBL" id="JACEIK010004144">
    <property type="protein sequence ID" value="MCD9644414.1"/>
    <property type="molecule type" value="Genomic_DNA"/>
</dbReference>
<protein>
    <submittedName>
        <fullName evidence="1">Uncharacterized protein</fullName>
    </submittedName>
</protein>